<dbReference type="InterPro" id="IPR036890">
    <property type="entry name" value="HATPase_C_sf"/>
</dbReference>
<evidence type="ECO:0000256" key="1">
    <source>
        <dbReference type="ARBA" id="ARBA00000085"/>
    </source>
</evidence>
<feature type="transmembrane region" description="Helical" evidence="6">
    <location>
        <begin position="189"/>
        <end position="208"/>
    </location>
</feature>
<organism evidence="8 9">
    <name type="scientific">Gelidibacter sediminis</name>
    <dbReference type="NCBI Taxonomy" id="1608710"/>
    <lineage>
        <taxon>Bacteria</taxon>
        <taxon>Pseudomonadati</taxon>
        <taxon>Bacteroidota</taxon>
        <taxon>Flavobacteriia</taxon>
        <taxon>Flavobacteriales</taxon>
        <taxon>Flavobacteriaceae</taxon>
        <taxon>Gelidibacter</taxon>
    </lineage>
</organism>
<evidence type="ECO:0000256" key="6">
    <source>
        <dbReference type="SAM" id="Phobius"/>
    </source>
</evidence>
<dbReference type="GO" id="GO:0000155">
    <property type="term" value="F:phosphorelay sensor kinase activity"/>
    <property type="evidence" value="ECO:0007669"/>
    <property type="project" value="InterPro"/>
</dbReference>
<dbReference type="InterPro" id="IPR052162">
    <property type="entry name" value="Sensor_kinase/Photoreceptor"/>
</dbReference>
<dbReference type="InterPro" id="IPR035965">
    <property type="entry name" value="PAS-like_dom_sf"/>
</dbReference>
<dbReference type="PROSITE" id="PS50109">
    <property type="entry name" value="HIS_KIN"/>
    <property type="match status" value="1"/>
</dbReference>
<dbReference type="SUPFAM" id="SSF47384">
    <property type="entry name" value="Homodimeric domain of signal transducing histidine kinase"/>
    <property type="match status" value="1"/>
</dbReference>
<proteinExistence type="predicted"/>
<evidence type="ECO:0000313" key="8">
    <source>
        <dbReference type="EMBL" id="TDU43654.1"/>
    </source>
</evidence>
<sequence>MPLRFITNSERFLKIIFGLTLFVVLVMGGLAYRYVKELTKSIDEVQHNYEVHILLEKMVSALKDAESGKRGYIITKDSTFLEPLLTNSDTFQYSLAQLEELTKKNPEQQKNIEELRTKVEKNLAIFQKTLQLANNNNIDSPEFIEAFKEGRRTMNSVRFKIKQMAAHETNILGTSRAKSYKNLNNAPMVVYYVIILSLLILLLTYLHISRSLKILKEKNELLETFKKSTTQSEIISKHGNWIWHVEDNIYEYSDNLYRLLGEEPQSFEPNLENYLSFVHPDDIEKLTQHVEEMKENEDLPFIHYRVIQKNGIIKHFKAYAKLLVDSDGYKRLLGTTADITDEIENYRIIEKRNLELERSNKELSSFNYVASHDLQEPLRKIQTFLSRLEDKEKDNLSNNGQLYIERIKSSTSRMRSLIDDLLQFSRTNKSEEALADSNINILLETAKHDLAEIIADKRARISSDSIPSMRVIPFQIKQLFLNLLSNSLKYSREKTAPIITISYSRTNASALPNVKYSKYYAYHTITIQDNGIGFDQEYAEKIFVLFNRLHNKTEYSGTGIGLSICKKIVENHNGYITAYGNPDIGATFTVYLPIT</sequence>
<evidence type="ECO:0000259" key="7">
    <source>
        <dbReference type="PROSITE" id="PS50109"/>
    </source>
</evidence>
<dbReference type="CDD" id="cd19410">
    <property type="entry name" value="HK9-like_sensor"/>
    <property type="match status" value="1"/>
</dbReference>
<dbReference type="SMART" id="SM00387">
    <property type="entry name" value="HATPase_c"/>
    <property type="match status" value="1"/>
</dbReference>
<keyword evidence="6" id="KW-1133">Transmembrane helix</keyword>
<dbReference type="Pfam" id="PF05227">
    <property type="entry name" value="CHASE3"/>
    <property type="match status" value="1"/>
</dbReference>
<dbReference type="EC" id="2.7.13.3" evidence="2"/>
<dbReference type="Gene3D" id="1.10.287.130">
    <property type="match status" value="1"/>
</dbReference>
<keyword evidence="6" id="KW-0472">Membrane</keyword>
<dbReference type="Pfam" id="PF02518">
    <property type="entry name" value="HATPase_c"/>
    <property type="match status" value="1"/>
</dbReference>
<keyword evidence="3" id="KW-0597">Phosphoprotein</keyword>
<name>A0A4R7Q7Y1_9FLAO</name>
<dbReference type="PANTHER" id="PTHR43304:SF1">
    <property type="entry name" value="PAC DOMAIN-CONTAINING PROTEIN"/>
    <property type="match status" value="1"/>
</dbReference>
<protein>
    <recommendedName>
        <fullName evidence="2">histidine kinase</fullName>
        <ecNumber evidence="2">2.7.13.3</ecNumber>
    </recommendedName>
</protein>
<dbReference type="EMBL" id="SOBW01000007">
    <property type="protein sequence ID" value="TDU43654.1"/>
    <property type="molecule type" value="Genomic_DNA"/>
</dbReference>
<dbReference type="InterPro" id="IPR003661">
    <property type="entry name" value="HisK_dim/P_dom"/>
</dbReference>
<evidence type="ECO:0000256" key="2">
    <source>
        <dbReference type="ARBA" id="ARBA00012438"/>
    </source>
</evidence>
<dbReference type="InterPro" id="IPR005467">
    <property type="entry name" value="His_kinase_dom"/>
</dbReference>
<dbReference type="PANTHER" id="PTHR43304">
    <property type="entry name" value="PHYTOCHROME-LIKE PROTEIN CPH1"/>
    <property type="match status" value="1"/>
</dbReference>
<dbReference type="AlphaFoldDB" id="A0A4R7Q7Y1"/>
<keyword evidence="6" id="KW-0812">Transmembrane</keyword>
<dbReference type="InterPro" id="IPR000014">
    <property type="entry name" value="PAS"/>
</dbReference>
<dbReference type="CDD" id="cd00130">
    <property type="entry name" value="PAS"/>
    <property type="match status" value="1"/>
</dbReference>
<dbReference type="Pfam" id="PF08447">
    <property type="entry name" value="PAS_3"/>
    <property type="match status" value="1"/>
</dbReference>
<dbReference type="InterPro" id="IPR013655">
    <property type="entry name" value="PAS_fold_3"/>
</dbReference>
<dbReference type="InterPro" id="IPR004358">
    <property type="entry name" value="Sig_transdc_His_kin-like_C"/>
</dbReference>
<dbReference type="OrthoDB" id="9124519at2"/>
<dbReference type="CDD" id="cd00082">
    <property type="entry name" value="HisKA"/>
    <property type="match status" value="1"/>
</dbReference>
<accession>A0A4R7Q7Y1</accession>
<feature type="transmembrane region" description="Helical" evidence="6">
    <location>
        <begin position="12"/>
        <end position="35"/>
    </location>
</feature>
<evidence type="ECO:0000256" key="4">
    <source>
        <dbReference type="ARBA" id="ARBA00022679"/>
    </source>
</evidence>
<evidence type="ECO:0000256" key="5">
    <source>
        <dbReference type="ARBA" id="ARBA00022777"/>
    </source>
</evidence>
<dbReference type="Pfam" id="PF00512">
    <property type="entry name" value="HisKA"/>
    <property type="match status" value="1"/>
</dbReference>
<evidence type="ECO:0000256" key="3">
    <source>
        <dbReference type="ARBA" id="ARBA00022553"/>
    </source>
</evidence>
<dbReference type="SMART" id="SM00388">
    <property type="entry name" value="HisKA"/>
    <property type="match status" value="1"/>
</dbReference>
<dbReference type="InterPro" id="IPR007891">
    <property type="entry name" value="CHASE3"/>
</dbReference>
<comment type="catalytic activity">
    <reaction evidence="1">
        <text>ATP + protein L-histidine = ADP + protein N-phospho-L-histidine.</text>
        <dbReference type="EC" id="2.7.13.3"/>
    </reaction>
</comment>
<evidence type="ECO:0000313" key="9">
    <source>
        <dbReference type="Proteomes" id="UP000294689"/>
    </source>
</evidence>
<dbReference type="SUPFAM" id="SSF55874">
    <property type="entry name" value="ATPase domain of HSP90 chaperone/DNA topoisomerase II/histidine kinase"/>
    <property type="match status" value="1"/>
</dbReference>
<reference evidence="8 9" key="1">
    <citation type="submission" date="2019-03" db="EMBL/GenBank/DDBJ databases">
        <title>Genomic Encyclopedia of Archaeal and Bacterial Type Strains, Phase II (KMG-II): from individual species to whole genera.</title>
        <authorList>
            <person name="Goeker M."/>
        </authorList>
    </citation>
    <scope>NUCLEOTIDE SEQUENCE [LARGE SCALE GENOMIC DNA]</scope>
    <source>
        <strain evidence="8 9">DSM 28135</strain>
    </source>
</reference>
<dbReference type="Proteomes" id="UP000294689">
    <property type="component" value="Unassembled WGS sequence"/>
</dbReference>
<dbReference type="InterPro" id="IPR036097">
    <property type="entry name" value="HisK_dim/P_sf"/>
</dbReference>
<comment type="caution">
    <text evidence="8">The sequence shown here is derived from an EMBL/GenBank/DDBJ whole genome shotgun (WGS) entry which is preliminary data.</text>
</comment>
<dbReference type="RefSeq" id="WP_133757097.1">
    <property type="nucleotide sequence ID" value="NZ_SOBW01000007.1"/>
</dbReference>
<keyword evidence="5" id="KW-0418">Kinase</keyword>
<dbReference type="InterPro" id="IPR003594">
    <property type="entry name" value="HATPase_dom"/>
</dbReference>
<keyword evidence="9" id="KW-1185">Reference proteome</keyword>
<dbReference type="Gene3D" id="3.30.450.20">
    <property type="entry name" value="PAS domain"/>
    <property type="match status" value="1"/>
</dbReference>
<feature type="domain" description="Histidine kinase" evidence="7">
    <location>
        <begin position="369"/>
        <end position="595"/>
    </location>
</feature>
<dbReference type="Gene3D" id="3.30.565.10">
    <property type="entry name" value="Histidine kinase-like ATPase, C-terminal domain"/>
    <property type="match status" value="1"/>
</dbReference>
<keyword evidence="4" id="KW-0808">Transferase</keyword>
<dbReference type="SUPFAM" id="SSF55785">
    <property type="entry name" value="PYP-like sensor domain (PAS domain)"/>
    <property type="match status" value="1"/>
</dbReference>
<dbReference type="PRINTS" id="PR00344">
    <property type="entry name" value="BCTRLSENSOR"/>
</dbReference>
<gene>
    <name evidence="8" type="ORF">BXY82_1070</name>
</gene>